<feature type="transmembrane region" description="Helical" evidence="6">
    <location>
        <begin position="88"/>
        <end position="107"/>
    </location>
</feature>
<comment type="caution">
    <text evidence="7">The sequence shown here is derived from an EMBL/GenBank/DDBJ whole genome shotgun (WGS) entry which is preliminary data.</text>
</comment>
<dbReference type="EMBL" id="DTKQ01000054">
    <property type="protein sequence ID" value="HGZ79969.1"/>
    <property type="molecule type" value="Genomic_DNA"/>
</dbReference>
<organism evidence="7">
    <name type="scientific">Pseudothermotoga hypogea</name>
    <dbReference type="NCBI Taxonomy" id="57487"/>
    <lineage>
        <taxon>Bacteria</taxon>
        <taxon>Thermotogati</taxon>
        <taxon>Thermotogota</taxon>
        <taxon>Thermotogae</taxon>
        <taxon>Thermotogales</taxon>
        <taxon>Thermotogaceae</taxon>
        <taxon>Pseudothermotoga</taxon>
    </lineage>
</organism>
<name>A0A832MNF3_9THEM</name>
<feature type="transmembrane region" description="Helical" evidence="6">
    <location>
        <begin position="34"/>
        <end position="53"/>
    </location>
</feature>
<feature type="transmembrane region" description="Helical" evidence="6">
    <location>
        <begin position="257"/>
        <end position="279"/>
    </location>
</feature>
<dbReference type="InterPro" id="IPR037294">
    <property type="entry name" value="ABC_BtuC-like"/>
</dbReference>
<keyword evidence="2" id="KW-1003">Cell membrane</keyword>
<feature type="transmembrane region" description="Helical" evidence="6">
    <location>
        <begin position="59"/>
        <end position="81"/>
    </location>
</feature>
<dbReference type="GO" id="GO:0005886">
    <property type="term" value="C:plasma membrane"/>
    <property type="evidence" value="ECO:0007669"/>
    <property type="project" value="UniProtKB-SubCell"/>
</dbReference>
<evidence type="ECO:0000256" key="6">
    <source>
        <dbReference type="SAM" id="Phobius"/>
    </source>
</evidence>
<evidence type="ECO:0000313" key="7">
    <source>
        <dbReference type="EMBL" id="HGZ79969.1"/>
    </source>
</evidence>
<proteinExistence type="predicted"/>
<keyword evidence="5 6" id="KW-0472">Membrane</keyword>
<dbReference type="InterPro" id="IPR001851">
    <property type="entry name" value="ABC_transp_permease"/>
</dbReference>
<evidence type="ECO:0000256" key="1">
    <source>
        <dbReference type="ARBA" id="ARBA00004651"/>
    </source>
</evidence>
<accession>A0A832MNF3</accession>
<dbReference type="PANTHER" id="PTHR30482:SF10">
    <property type="entry name" value="HIGH-AFFINITY BRANCHED-CHAIN AMINO ACID TRANSPORT PROTEIN BRAE"/>
    <property type="match status" value="1"/>
</dbReference>
<feature type="transmembrane region" description="Helical" evidence="6">
    <location>
        <begin position="216"/>
        <end position="245"/>
    </location>
</feature>
<evidence type="ECO:0000256" key="3">
    <source>
        <dbReference type="ARBA" id="ARBA00022692"/>
    </source>
</evidence>
<dbReference type="GO" id="GO:0015658">
    <property type="term" value="F:branched-chain amino acid transmembrane transporter activity"/>
    <property type="evidence" value="ECO:0007669"/>
    <property type="project" value="InterPro"/>
</dbReference>
<feature type="transmembrane region" description="Helical" evidence="6">
    <location>
        <begin position="183"/>
        <end position="204"/>
    </location>
</feature>
<protein>
    <submittedName>
        <fullName evidence="7">Branched-chain amino acid ABC transporter permease</fullName>
    </submittedName>
</protein>
<feature type="transmembrane region" description="Helical" evidence="6">
    <location>
        <begin position="134"/>
        <end position="152"/>
    </location>
</feature>
<reference evidence="7" key="1">
    <citation type="journal article" date="2020" name="mSystems">
        <title>Genome- and Community-Level Interaction Insights into Carbon Utilization and Element Cycling Functions of Hydrothermarchaeota in Hydrothermal Sediment.</title>
        <authorList>
            <person name="Zhou Z."/>
            <person name="Liu Y."/>
            <person name="Xu W."/>
            <person name="Pan J."/>
            <person name="Luo Z.H."/>
            <person name="Li M."/>
        </authorList>
    </citation>
    <scope>NUCLEOTIDE SEQUENCE [LARGE SCALE GENOMIC DNA]</scope>
    <source>
        <strain evidence="7">SpSt-86</strain>
    </source>
</reference>
<dbReference type="CDD" id="cd06581">
    <property type="entry name" value="TM_PBP1_LivM_like"/>
    <property type="match status" value="1"/>
</dbReference>
<evidence type="ECO:0000256" key="2">
    <source>
        <dbReference type="ARBA" id="ARBA00022475"/>
    </source>
</evidence>
<dbReference type="Pfam" id="PF02653">
    <property type="entry name" value="BPD_transp_2"/>
    <property type="match status" value="1"/>
</dbReference>
<feature type="transmembrane region" description="Helical" evidence="6">
    <location>
        <begin position="6"/>
        <end position="27"/>
    </location>
</feature>
<dbReference type="Gene3D" id="1.10.3470.10">
    <property type="entry name" value="ABC transporter involved in vitamin B12 uptake, BtuC"/>
    <property type="match status" value="1"/>
</dbReference>
<dbReference type="AlphaFoldDB" id="A0A832MNF3"/>
<dbReference type="PANTHER" id="PTHR30482">
    <property type="entry name" value="HIGH-AFFINITY BRANCHED-CHAIN AMINO ACID TRANSPORT SYSTEM PERMEASE"/>
    <property type="match status" value="1"/>
</dbReference>
<sequence>MSLDYFLTVSVFSMINMILALSLNILIGYAGQVSLGHAAFFGIGAYTSAVLTVKLGMGYWPALLLSVLISGLVGLLLGLPALRVKEDFLVLATIGVNFVVVSIFNYVKFFGGPYGILGLPRPSLFGHAFTTKEYALYVLVWTLVVVFFVKYLSNTYSKLGFDALREDEDAAESVGVSSPRYKMYAFAIAGLLAGLAGNLWAHYMTVVFPDNFSFPVSIGILTMVVIGGVGTLVGPMIGAVIVTVLPEVLRFARDYRMLIYGLIIVFTMFFMPKGIVGSIKGLMFGDTPLGKKRVEKIRRIAST</sequence>
<comment type="subcellular location">
    <subcellularLocation>
        <location evidence="1">Cell membrane</location>
        <topology evidence="1">Multi-pass membrane protein</topology>
    </subcellularLocation>
</comment>
<evidence type="ECO:0000256" key="4">
    <source>
        <dbReference type="ARBA" id="ARBA00022989"/>
    </source>
</evidence>
<gene>
    <name evidence="7" type="ORF">ENW55_08290</name>
</gene>
<dbReference type="InterPro" id="IPR043428">
    <property type="entry name" value="LivM-like"/>
</dbReference>
<keyword evidence="3 6" id="KW-0812">Transmembrane</keyword>
<keyword evidence="4 6" id="KW-1133">Transmembrane helix</keyword>
<evidence type="ECO:0000256" key="5">
    <source>
        <dbReference type="ARBA" id="ARBA00023136"/>
    </source>
</evidence>